<evidence type="ECO:0000256" key="1">
    <source>
        <dbReference type="SAM" id="MobiDB-lite"/>
    </source>
</evidence>
<feature type="region of interest" description="Disordered" evidence="1">
    <location>
        <begin position="1"/>
        <end position="104"/>
    </location>
</feature>
<dbReference type="EMBL" id="JABSTR010001172">
    <property type="protein sequence ID" value="KAH9383569.1"/>
    <property type="molecule type" value="Genomic_DNA"/>
</dbReference>
<dbReference type="AlphaFoldDB" id="A0A9J6H9A0"/>
<evidence type="ECO:0000313" key="3">
    <source>
        <dbReference type="Proteomes" id="UP000821853"/>
    </source>
</evidence>
<proteinExistence type="predicted"/>
<accession>A0A9J6H9A0</accession>
<reference evidence="2 3" key="1">
    <citation type="journal article" date="2020" name="Cell">
        <title>Large-Scale Comparative Analyses of Tick Genomes Elucidate Their Genetic Diversity and Vector Capacities.</title>
        <authorList>
            <consortium name="Tick Genome and Microbiome Consortium (TIGMIC)"/>
            <person name="Jia N."/>
            <person name="Wang J."/>
            <person name="Shi W."/>
            <person name="Du L."/>
            <person name="Sun Y."/>
            <person name="Zhan W."/>
            <person name="Jiang J.F."/>
            <person name="Wang Q."/>
            <person name="Zhang B."/>
            <person name="Ji P."/>
            <person name="Bell-Sakyi L."/>
            <person name="Cui X.M."/>
            <person name="Yuan T.T."/>
            <person name="Jiang B.G."/>
            <person name="Yang W.F."/>
            <person name="Lam T.T."/>
            <person name="Chang Q.C."/>
            <person name="Ding S.J."/>
            <person name="Wang X.J."/>
            <person name="Zhu J.G."/>
            <person name="Ruan X.D."/>
            <person name="Zhao L."/>
            <person name="Wei J.T."/>
            <person name="Ye R.Z."/>
            <person name="Que T.C."/>
            <person name="Du C.H."/>
            <person name="Zhou Y.H."/>
            <person name="Cheng J.X."/>
            <person name="Dai P.F."/>
            <person name="Guo W.B."/>
            <person name="Han X.H."/>
            <person name="Huang E.J."/>
            <person name="Li L.F."/>
            <person name="Wei W."/>
            <person name="Gao Y.C."/>
            <person name="Liu J.Z."/>
            <person name="Shao H.Z."/>
            <person name="Wang X."/>
            <person name="Wang C.C."/>
            <person name="Yang T.C."/>
            <person name="Huo Q.B."/>
            <person name="Li W."/>
            <person name="Chen H.Y."/>
            <person name="Chen S.E."/>
            <person name="Zhou L.G."/>
            <person name="Ni X.B."/>
            <person name="Tian J.H."/>
            <person name="Sheng Y."/>
            <person name="Liu T."/>
            <person name="Pan Y.S."/>
            <person name="Xia L.Y."/>
            <person name="Li J."/>
            <person name="Zhao F."/>
            <person name="Cao W.C."/>
        </authorList>
    </citation>
    <scope>NUCLEOTIDE SEQUENCE [LARGE SCALE GENOMIC DNA]</scope>
    <source>
        <strain evidence="2">HaeL-2018</strain>
    </source>
</reference>
<comment type="caution">
    <text evidence="2">The sequence shown here is derived from an EMBL/GenBank/DDBJ whole genome shotgun (WGS) entry which is preliminary data.</text>
</comment>
<name>A0A9J6H9A0_HAELO</name>
<evidence type="ECO:0000313" key="2">
    <source>
        <dbReference type="EMBL" id="KAH9383569.1"/>
    </source>
</evidence>
<dbReference type="Proteomes" id="UP000821853">
    <property type="component" value="Unassembled WGS sequence"/>
</dbReference>
<sequence>MHPVEVKTSPGDQQSSPLVVWERPWRGRRKQKEAKATGGGTHPERGFAPSFRNPPSAPGRTHVDSPLPQTVEGGEDVGTTADGAKRDSLPAGEDAETARTADAQ</sequence>
<protein>
    <submittedName>
        <fullName evidence="2">Uncharacterized protein</fullName>
    </submittedName>
</protein>
<organism evidence="2 3">
    <name type="scientific">Haemaphysalis longicornis</name>
    <name type="common">Bush tick</name>
    <dbReference type="NCBI Taxonomy" id="44386"/>
    <lineage>
        <taxon>Eukaryota</taxon>
        <taxon>Metazoa</taxon>
        <taxon>Ecdysozoa</taxon>
        <taxon>Arthropoda</taxon>
        <taxon>Chelicerata</taxon>
        <taxon>Arachnida</taxon>
        <taxon>Acari</taxon>
        <taxon>Parasitiformes</taxon>
        <taxon>Ixodida</taxon>
        <taxon>Ixodoidea</taxon>
        <taxon>Ixodidae</taxon>
        <taxon>Haemaphysalinae</taxon>
        <taxon>Haemaphysalis</taxon>
    </lineage>
</organism>
<dbReference type="VEuPathDB" id="VectorBase:HLOH_061799"/>
<keyword evidence="3" id="KW-1185">Reference proteome</keyword>
<gene>
    <name evidence="2" type="ORF">HPB48_025175</name>
</gene>